<dbReference type="InterPro" id="IPR004087">
    <property type="entry name" value="KH_dom"/>
</dbReference>
<dbReference type="Proteomes" id="UP000823046">
    <property type="component" value="Unassembled WGS sequence"/>
</dbReference>
<sequence>MLTTLSTLDNLEESSSPLSQQSRGKVSISTVIKHSLNKQIENCSPCDKQHWAKTSSSSSSPPPVILTACDTTILIPYTAVPINMSKNGGEPLILPPSEIPSVRNNSSPRSLLPKFISSSCSTTTDNFPYIQNTAAIESTEMNAIEECASSASSGINNCVMGANPQALQKDTVNSTNTMNPIECEHPIEGMDATGIGKPEINSLLRENTLFPKEVDLAVDNSNRLISDNPHGAMNGKEYLRGTEVTEASGGVAMHSNNDTHEGVMETPGLNGQPVSDWCWFPDDSHPPQEDITIVKLLVSHLVAGGIIGRNGQEITSLQQLHRVHIKLSASREFFPGTQDRVVLLSGSRSSVLSALKYIITRVRDEALQDAWENGKTQTTCTNAQMNLKLVVPKASVGILIGKSGSQVKEMQEITGCKIYILKDNYDAMRVKERVCLLWGNEQQVEEATCLIISTIQGERRCELPENVSYNNYTSQYSGSSSGSYQQNSLKLLLSPSMRQRNCGKNIVNLAINLCRRPDVLQFVSTIDIQIPALYAGSIIGSNGRTVSEIQNSTGTNIQMSPKESADVSVGNRKLSISGSLSGILEAYVAIIEKVLWMQNGGARSENSSSSPPEAPSSYGNHGRKGVHGYAPGNKMYSCQMSGGLNNDMAAYQPNPSYPISLSPNLSYYGAAHPRNPYGMNAMVGGGYVGHSESMMMHPAGPTAYEAEYMHNPGVGYWNM</sequence>
<dbReference type="CDD" id="cd00105">
    <property type="entry name" value="KH-I"/>
    <property type="match status" value="2"/>
</dbReference>
<feature type="domain" description="K Homology" evidence="4">
    <location>
        <begin position="290"/>
        <end position="363"/>
    </location>
</feature>
<dbReference type="Gene3D" id="3.30.1370.10">
    <property type="entry name" value="K Homology domain, type 1"/>
    <property type="match status" value="3"/>
</dbReference>
<keyword evidence="1" id="KW-0677">Repeat</keyword>
<feature type="compositionally biased region" description="Low complexity" evidence="3">
    <location>
        <begin position="13"/>
        <end position="22"/>
    </location>
</feature>
<reference evidence="5 6" key="1">
    <citation type="journal article" date="2020" name="bioRxiv">
        <title>Metabolic contributions of an alphaproteobacterial endosymbiont in the apicomplexan Cardiosporidium cionae.</title>
        <authorList>
            <person name="Hunter E.S."/>
            <person name="Paight C.J."/>
            <person name="Lane C.E."/>
        </authorList>
    </citation>
    <scope>NUCLEOTIDE SEQUENCE [LARGE SCALE GENOMIC DNA]</scope>
    <source>
        <strain evidence="5">ESH_2018</strain>
    </source>
</reference>
<dbReference type="InterPro" id="IPR036612">
    <property type="entry name" value="KH_dom_type_1_sf"/>
</dbReference>
<feature type="region of interest" description="Disordered" evidence="3">
    <location>
        <begin position="1"/>
        <end position="24"/>
    </location>
</feature>
<keyword evidence="2" id="KW-0694">RNA-binding</keyword>
<gene>
    <name evidence="5" type="ORF">IE077_001997</name>
</gene>
<feature type="compositionally biased region" description="Low complexity" evidence="3">
    <location>
        <begin position="601"/>
        <end position="617"/>
    </location>
</feature>
<evidence type="ECO:0000259" key="4">
    <source>
        <dbReference type="SMART" id="SM00322"/>
    </source>
</evidence>
<feature type="domain" description="K Homology" evidence="4">
    <location>
        <begin position="522"/>
        <end position="595"/>
    </location>
</feature>
<comment type="caution">
    <text evidence="5">The sequence shown here is derived from an EMBL/GenBank/DDBJ whole genome shotgun (WGS) entry which is preliminary data.</text>
</comment>
<keyword evidence="6" id="KW-1185">Reference proteome</keyword>
<dbReference type="Pfam" id="PF00013">
    <property type="entry name" value="KH_1"/>
    <property type="match status" value="3"/>
</dbReference>
<feature type="domain" description="K Homology" evidence="4">
    <location>
        <begin position="383"/>
        <end position="456"/>
    </location>
</feature>
<dbReference type="InterPro" id="IPR004088">
    <property type="entry name" value="KH_dom_type_1"/>
</dbReference>
<dbReference type="PANTHER" id="PTHR10288">
    <property type="entry name" value="KH DOMAIN CONTAINING RNA BINDING PROTEIN"/>
    <property type="match status" value="1"/>
</dbReference>
<organism evidence="5 6">
    <name type="scientific">Cardiosporidium cionae</name>
    <dbReference type="NCBI Taxonomy" id="476202"/>
    <lineage>
        <taxon>Eukaryota</taxon>
        <taxon>Sar</taxon>
        <taxon>Alveolata</taxon>
        <taxon>Apicomplexa</taxon>
        <taxon>Aconoidasida</taxon>
        <taxon>Nephromycida</taxon>
        <taxon>Cardiosporidium</taxon>
    </lineage>
</organism>
<evidence type="ECO:0000313" key="6">
    <source>
        <dbReference type="Proteomes" id="UP000823046"/>
    </source>
</evidence>
<evidence type="ECO:0000313" key="5">
    <source>
        <dbReference type="EMBL" id="KAF8821464.1"/>
    </source>
</evidence>
<dbReference type="EMBL" id="JADAQX010000177">
    <property type="protein sequence ID" value="KAF8821464.1"/>
    <property type="molecule type" value="Genomic_DNA"/>
</dbReference>
<evidence type="ECO:0000256" key="1">
    <source>
        <dbReference type="ARBA" id="ARBA00022737"/>
    </source>
</evidence>
<dbReference type="PROSITE" id="PS50084">
    <property type="entry name" value="KH_TYPE_1"/>
    <property type="match status" value="3"/>
</dbReference>
<evidence type="ECO:0000256" key="2">
    <source>
        <dbReference type="PROSITE-ProRule" id="PRU00117"/>
    </source>
</evidence>
<evidence type="ECO:0000256" key="3">
    <source>
        <dbReference type="SAM" id="MobiDB-lite"/>
    </source>
</evidence>
<dbReference type="SMART" id="SM00322">
    <property type="entry name" value="KH"/>
    <property type="match status" value="3"/>
</dbReference>
<dbReference type="SUPFAM" id="SSF54791">
    <property type="entry name" value="Eukaryotic type KH-domain (KH-domain type I)"/>
    <property type="match status" value="3"/>
</dbReference>
<protein>
    <recommendedName>
        <fullName evidence="4">K Homology domain-containing protein</fullName>
    </recommendedName>
</protein>
<proteinExistence type="predicted"/>
<accession>A0ABQ7JBY0</accession>
<name>A0ABQ7JBY0_9APIC</name>
<feature type="region of interest" description="Disordered" evidence="3">
    <location>
        <begin position="601"/>
        <end position="624"/>
    </location>
</feature>